<dbReference type="InterPro" id="IPR010982">
    <property type="entry name" value="Lambda_DNA-bd_dom_sf"/>
</dbReference>
<gene>
    <name evidence="2" type="ORF">GCM10007884_32400</name>
    <name evidence="3" type="ORF">GGR33_000619</name>
</gene>
<dbReference type="SMART" id="SM00530">
    <property type="entry name" value="HTH_XRE"/>
    <property type="match status" value="1"/>
</dbReference>
<organism evidence="3 4">
    <name type="scientific">Methylobacterium brachythecii</name>
    <dbReference type="NCBI Taxonomy" id="1176177"/>
    <lineage>
        <taxon>Bacteria</taxon>
        <taxon>Pseudomonadati</taxon>
        <taxon>Pseudomonadota</taxon>
        <taxon>Alphaproteobacteria</taxon>
        <taxon>Hyphomicrobiales</taxon>
        <taxon>Methylobacteriaceae</taxon>
        <taxon>Methylobacterium</taxon>
    </lineage>
</organism>
<dbReference type="Pfam" id="PF01381">
    <property type="entry name" value="HTH_3"/>
    <property type="match status" value="1"/>
</dbReference>
<reference evidence="2" key="4">
    <citation type="submission" date="2023-01" db="EMBL/GenBank/DDBJ databases">
        <title>Draft genome sequence of Methylobacterium brachythecii strain NBRC 107710.</title>
        <authorList>
            <person name="Sun Q."/>
            <person name="Mori K."/>
        </authorList>
    </citation>
    <scope>NUCLEOTIDE SEQUENCE</scope>
    <source>
        <strain evidence="2">NBRC 107710</strain>
    </source>
</reference>
<dbReference type="GO" id="GO:0003677">
    <property type="term" value="F:DNA binding"/>
    <property type="evidence" value="ECO:0007669"/>
    <property type="project" value="InterPro"/>
</dbReference>
<dbReference type="SUPFAM" id="SSF47413">
    <property type="entry name" value="lambda repressor-like DNA-binding domains"/>
    <property type="match status" value="1"/>
</dbReference>
<evidence type="ECO:0000313" key="2">
    <source>
        <dbReference type="EMBL" id="GLS45251.1"/>
    </source>
</evidence>
<evidence type="ECO:0000313" key="3">
    <source>
        <dbReference type="EMBL" id="MBB3901139.1"/>
    </source>
</evidence>
<dbReference type="Proteomes" id="UP000517759">
    <property type="component" value="Unassembled WGS sequence"/>
</dbReference>
<dbReference type="EMBL" id="BSPG01000019">
    <property type="protein sequence ID" value="GLS45251.1"/>
    <property type="molecule type" value="Genomic_DNA"/>
</dbReference>
<dbReference type="CDD" id="cd00093">
    <property type="entry name" value="HTH_XRE"/>
    <property type="match status" value="1"/>
</dbReference>
<dbReference type="EMBL" id="JACIDN010000001">
    <property type="protein sequence ID" value="MBB3901139.1"/>
    <property type="molecule type" value="Genomic_DNA"/>
</dbReference>
<sequence length="136" mass="15553">MAGQKTDERDIYLGQRMAEERKRRQLTQRKVAQSFGMSAAQLQKYEKGINRVSAVHLEILSRMTGVPLSEFFTEIPHLDDVPDRGFADAEQRTFSSDDRWAGLAAVVVKHVSDHFDEPQRRNLGLVIDALSRQLNR</sequence>
<dbReference type="PROSITE" id="PS50943">
    <property type="entry name" value="HTH_CROC1"/>
    <property type="match status" value="1"/>
</dbReference>
<reference evidence="3 4" key="3">
    <citation type="submission" date="2020-08" db="EMBL/GenBank/DDBJ databases">
        <title>Genomic Encyclopedia of Type Strains, Phase IV (KMG-IV): sequencing the most valuable type-strain genomes for metagenomic binning, comparative biology and taxonomic classification.</title>
        <authorList>
            <person name="Goeker M."/>
        </authorList>
    </citation>
    <scope>NUCLEOTIDE SEQUENCE [LARGE SCALE GENOMIC DNA]</scope>
    <source>
        <strain evidence="3 4">DSM 24105</strain>
    </source>
</reference>
<evidence type="ECO:0000313" key="4">
    <source>
        <dbReference type="Proteomes" id="UP000517759"/>
    </source>
</evidence>
<feature type="domain" description="HTH cro/C1-type" evidence="1">
    <location>
        <begin position="17"/>
        <end position="71"/>
    </location>
</feature>
<dbReference type="AlphaFoldDB" id="A0A7W6AH84"/>
<dbReference type="Gene3D" id="1.10.260.40">
    <property type="entry name" value="lambda repressor-like DNA-binding domains"/>
    <property type="match status" value="1"/>
</dbReference>
<protein>
    <submittedName>
        <fullName evidence="3">Transcriptional regulator with XRE-family HTH domain</fullName>
    </submittedName>
</protein>
<dbReference type="RefSeq" id="WP_183501891.1">
    <property type="nucleotide sequence ID" value="NZ_BSPG01000019.1"/>
</dbReference>
<comment type="caution">
    <text evidence="3">The sequence shown here is derived from an EMBL/GenBank/DDBJ whole genome shotgun (WGS) entry which is preliminary data.</text>
</comment>
<name>A0A7W6AH84_9HYPH</name>
<keyword evidence="5" id="KW-1185">Reference proteome</keyword>
<dbReference type="InterPro" id="IPR001387">
    <property type="entry name" value="Cro/C1-type_HTH"/>
</dbReference>
<proteinExistence type="predicted"/>
<reference evidence="5" key="2">
    <citation type="journal article" date="2019" name="Int. J. Syst. Evol. Microbiol.">
        <title>The Global Catalogue of Microorganisms (GCM) 10K type strain sequencing project: providing services to taxonomists for standard genome sequencing and annotation.</title>
        <authorList>
            <consortium name="The Broad Institute Genomics Platform"/>
            <consortium name="The Broad Institute Genome Sequencing Center for Infectious Disease"/>
            <person name="Wu L."/>
            <person name="Ma J."/>
        </authorList>
    </citation>
    <scope>NUCLEOTIDE SEQUENCE [LARGE SCALE GENOMIC DNA]</scope>
    <source>
        <strain evidence="5">NBRC 107710</strain>
    </source>
</reference>
<evidence type="ECO:0000259" key="1">
    <source>
        <dbReference type="PROSITE" id="PS50943"/>
    </source>
</evidence>
<accession>A0A7W6AH84</accession>
<dbReference type="Proteomes" id="UP001156881">
    <property type="component" value="Unassembled WGS sequence"/>
</dbReference>
<evidence type="ECO:0000313" key="5">
    <source>
        <dbReference type="Proteomes" id="UP001156881"/>
    </source>
</evidence>
<reference evidence="2" key="1">
    <citation type="journal article" date="2014" name="Int. J. Syst. Evol. Microbiol.">
        <title>Complete genome of a new Firmicutes species belonging to the dominant human colonic microbiota ('Ruminococcus bicirculans') reveals two chromosomes and a selective capacity to utilize plant glucans.</title>
        <authorList>
            <consortium name="NISC Comparative Sequencing Program"/>
            <person name="Wegmann U."/>
            <person name="Louis P."/>
            <person name="Goesmann A."/>
            <person name="Henrissat B."/>
            <person name="Duncan S.H."/>
            <person name="Flint H.J."/>
        </authorList>
    </citation>
    <scope>NUCLEOTIDE SEQUENCE</scope>
    <source>
        <strain evidence="2">NBRC 107710</strain>
    </source>
</reference>